<dbReference type="Pfam" id="PF03466">
    <property type="entry name" value="LysR_substrate"/>
    <property type="match status" value="1"/>
</dbReference>
<sequence length="307" mass="33615">MDSITALLAFVRTAEAASFVGAARSLGLSPSTVGKRVARLEQDLGVRLFQRTTRRVRLTDEGEVLLQRCKRALDELSEARADLSQRQQSPSGLLRVGLPTIGYRFLLPLLPLFRQRYPGVQLELDFNDRLVDVVSEGLDVVIRSGELADSSLMARRLGPFHFVLCAAPVHLHAHGRPATLAQLATQPAVRFRFPTTGKLQAWSLPGHDGDAGAALDTVMTCNNMEALLAAAIGGMGVAWMPDFLAAEALADGRLQELLPDQPRQPGQFSLLWPGNRQPNARLRVFIDFMAEQLFAAPAAPAQRRSHR</sequence>
<dbReference type="PANTHER" id="PTHR30537:SF72">
    <property type="entry name" value="LYSR FAMILY TRANSCRIPTIONAL REGULATOR"/>
    <property type="match status" value="1"/>
</dbReference>
<comment type="similarity">
    <text evidence="1">Belongs to the LysR transcriptional regulatory family.</text>
</comment>
<dbReference type="PANTHER" id="PTHR30537">
    <property type="entry name" value="HTH-TYPE TRANSCRIPTIONAL REGULATOR"/>
    <property type="match status" value="1"/>
</dbReference>
<comment type="caution">
    <text evidence="6">The sequence shown here is derived from an EMBL/GenBank/DDBJ whole genome shotgun (WGS) entry which is preliminary data.</text>
</comment>
<keyword evidence="2" id="KW-0805">Transcription regulation</keyword>
<dbReference type="CDD" id="cd08476">
    <property type="entry name" value="PBP2_CrgA_like_7"/>
    <property type="match status" value="1"/>
</dbReference>
<dbReference type="Proteomes" id="UP001605261">
    <property type="component" value="Unassembled WGS sequence"/>
</dbReference>
<dbReference type="PROSITE" id="PS50931">
    <property type="entry name" value="HTH_LYSR"/>
    <property type="match status" value="1"/>
</dbReference>
<protein>
    <submittedName>
        <fullName evidence="6">LysR family transcriptional regulator</fullName>
    </submittedName>
</protein>
<reference evidence="6 7" key="1">
    <citation type="submission" date="2024-09" db="EMBL/GenBank/DDBJ databases">
        <authorList>
            <consortium name="All-Russian atlas of soil microorganisms"/>
            <consortium name="as a basis for the search for new antimicrobial producers and enzymes with unique properties"/>
            <person name="Sokolova E.A."/>
            <person name="Voronina E.N."/>
        </authorList>
    </citation>
    <scope>NUCLEOTIDE SEQUENCE [LARGE SCALE GENOMIC DNA]</scope>
    <source>
        <strain evidence="6 7">AF-22b-331.1</strain>
    </source>
</reference>
<evidence type="ECO:0000313" key="6">
    <source>
        <dbReference type="EMBL" id="MFG6110199.1"/>
    </source>
</evidence>
<proteinExistence type="inferred from homology"/>
<organism evidence="6 7">
    <name type="scientific">Stenotrophomonas nematodicola</name>
    <dbReference type="NCBI Taxonomy" id="2656746"/>
    <lineage>
        <taxon>Bacteria</taxon>
        <taxon>Pseudomonadati</taxon>
        <taxon>Pseudomonadota</taxon>
        <taxon>Gammaproteobacteria</taxon>
        <taxon>Lysobacterales</taxon>
        <taxon>Lysobacteraceae</taxon>
        <taxon>Stenotrophomonas</taxon>
    </lineage>
</organism>
<dbReference type="InterPro" id="IPR036390">
    <property type="entry name" value="WH_DNA-bd_sf"/>
</dbReference>
<evidence type="ECO:0000256" key="2">
    <source>
        <dbReference type="ARBA" id="ARBA00023015"/>
    </source>
</evidence>
<gene>
    <name evidence="6" type="ORF">ACEU0G_000058</name>
</gene>
<evidence type="ECO:0000313" key="7">
    <source>
        <dbReference type="Proteomes" id="UP001605261"/>
    </source>
</evidence>
<accession>A0ABW7CZR1</accession>
<dbReference type="InterPro" id="IPR000847">
    <property type="entry name" value="LysR_HTH_N"/>
</dbReference>
<dbReference type="Gene3D" id="3.40.190.290">
    <property type="match status" value="1"/>
</dbReference>
<dbReference type="RefSeq" id="WP_394163920.1">
    <property type="nucleotide sequence ID" value="NZ_JBHGCJ010000010.1"/>
</dbReference>
<dbReference type="InterPro" id="IPR036388">
    <property type="entry name" value="WH-like_DNA-bd_sf"/>
</dbReference>
<dbReference type="EMBL" id="JBHGCJ010000010">
    <property type="protein sequence ID" value="MFG6110199.1"/>
    <property type="molecule type" value="Genomic_DNA"/>
</dbReference>
<feature type="domain" description="HTH lysR-type" evidence="5">
    <location>
        <begin position="1"/>
        <end position="59"/>
    </location>
</feature>
<dbReference type="InterPro" id="IPR058163">
    <property type="entry name" value="LysR-type_TF_proteobact-type"/>
</dbReference>
<evidence type="ECO:0000256" key="3">
    <source>
        <dbReference type="ARBA" id="ARBA00023125"/>
    </source>
</evidence>
<evidence type="ECO:0000256" key="1">
    <source>
        <dbReference type="ARBA" id="ARBA00009437"/>
    </source>
</evidence>
<evidence type="ECO:0000256" key="4">
    <source>
        <dbReference type="ARBA" id="ARBA00023163"/>
    </source>
</evidence>
<keyword evidence="4" id="KW-0804">Transcription</keyword>
<keyword evidence="7" id="KW-1185">Reference proteome</keyword>
<dbReference type="SUPFAM" id="SSF46785">
    <property type="entry name" value="Winged helix' DNA-binding domain"/>
    <property type="match status" value="1"/>
</dbReference>
<dbReference type="Gene3D" id="1.10.10.10">
    <property type="entry name" value="Winged helix-like DNA-binding domain superfamily/Winged helix DNA-binding domain"/>
    <property type="match status" value="1"/>
</dbReference>
<evidence type="ECO:0000259" key="5">
    <source>
        <dbReference type="PROSITE" id="PS50931"/>
    </source>
</evidence>
<dbReference type="SUPFAM" id="SSF53850">
    <property type="entry name" value="Periplasmic binding protein-like II"/>
    <property type="match status" value="1"/>
</dbReference>
<name>A0ABW7CZR1_9GAMM</name>
<dbReference type="Pfam" id="PF00126">
    <property type="entry name" value="HTH_1"/>
    <property type="match status" value="1"/>
</dbReference>
<dbReference type="InterPro" id="IPR005119">
    <property type="entry name" value="LysR_subst-bd"/>
</dbReference>
<keyword evidence="3" id="KW-0238">DNA-binding</keyword>